<keyword evidence="1" id="KW-0472">Membrane</keyword>
<feature type="transmembrane region" description="Helical" evidence="1">
    <location>
        <begin position="12"/>
        <end position="31"/>
    </location>
</feature>
<dbReference type="RefSeq" id="WP_382166352.1">
    <property type="nucleotide sequence ID" value="NZ_JBHTBR010000002.1"/>
</dbReference>
<comment type="caution">
    <text evidence="2">The sequence shown here is derived from an EMBL/GenBank/DDBJ whole genome shotgun (WGS) entry which is preliminary data.</text>
</comment>
<evidence type="ECO:0000256" key="1">
    <source>
        <dbReference type="SAM" id="Phobius"/>
    </source>
</evidence>
<evidence type="ECO:0000313" key="2">
    <source>
        <dbReference type="EMBL" id="MFC7291158.1"/>
    </source>
</evidence>
<dbReference type="EMBL" id="JBHTBR010000002">
    <property type="protein sequence ID" value="MFC7291158.1"/>
    <property type="molecule type" value="Genomic_DNA"/>
</dbReference>
<keyword evidence="3" id="KW-1185">Reference proteome</keyword>
<protein>
    <submittedName>
        <fullName evidence="2">Uncharacterized protein</fullName>
    </submittedName>
</protein>
<feature type="transmembrane region" description="Helical" evidence="1">
    <location>
        <begin position="72"/>
        <end position="91"/>
    </location>
</feature>
<name>A0ABW2IJ49_9PROT</name>
<accession>A0ABW2IJ49</accession>
<evidence type="ECO:0000313" key="3">
    <source>
        <dbReference type="Proteomes" id="UP001596492"/>
    </source>
</evidence>
<keyword evidence="1" id="KW-0812">Transmembrane</keyword>
<sequence length="136" mass="15272">MKFLNFFFREGSSIMFSLYLTVFALTDIVIINLGTGAAGMFMVAIICLIYLSLQSGMAAYSNVGNDRPIFDFFFSLAPLFTLLMIAVLSMVNATQLSTFESLSMWLALVITLIDVIFNTQVIFKMNRLATDMVQMR</sequence>
<dbReference type="Proteomes" id="UP001596492">
    <property type="component" value="Unassembled WGS sequence"/>
</dbReference>
<reference evidence="3" key="1">
    <citation type="journal article" date="2019" name="Int. J. Syst. Evol. Microbiol.">
        <title>The Global Catalogue of Microorganisms (GCM) 10K type strain sequencing project: providing services to taxonomists for standard genome sequencing and annotation.</title>
        <authorList>
            <consortium name="The Broad Institute Genomics Platform"/>
            <consortium name="The Broad Institute Genome Sequencing Center for Infectious Disease"/>
            <person name="Wu L."/>
            <person name="Ma J."/>
        </authorList>
    </citation>
    <scope>NUCLEOTIDE SEQUENCE [LARGE SCALE GENOMIC DNA]</scope>
    <source>
        <strain evidence="3">CCUG 51308</strain>
    </source>
</reference>
<feature type="transmembrane region" description="Helical" evidence="1">
    <location>
        <begin position="103"/>
        <end position="123"/>
    </location>
</feature>
<feature type="transmembrane region" description="Helical" evidence="1">
    <location>
        <begin position="37"/>
        <end position="60"/>
    </location>
</feature>
<proteinExistence type="predicted"/>
<gene>
    <name evidence="2" type="ORF">ACFQS8_05985</name>
</gene>
<organism evidence="2 3">
    <name type="scientific">Hirschia litorea</name>
    <dbReference type="NCBI Taxonomy" id="1199156"/>
    <lineage>
        <taxon>Bacteria</taxon>
        <taxon>Pseudomonadati</taxon>
        <taxon>Pseudomonadota</taxon>
        <taxon>Alphaproteobacteria</taxon>
        <taxon>Hyphomonadales</taxon>
        <taxon>Hyphomonadaceae</taxon>
        <taxon>Hirschia</taxon>
    </lineage>
</organism>
<keyword evidence="1" id="KW-1133">Transmembrane helix</keyword>